<accession>A0A9P6WPV4</accession>
<comment type="caution">
    <text evidence="2">The sequence shown here is derived from an EMBL/GenBank/DDBJ whole genome shotgun (WGS) entry which is preliminary data.</text>
</comment>
<dbReference type="PANTHER" id="PTHR17985:SF8">
    <property type="entry name" value="TRANSPORT AND GOLGI ORGANIZATION PROTEIN 2 HOMOLOG"/>
    <property type="match status" value="1"/>
</dbReference>
<evidence type="ECO:0000256" key="1">
    <source>
        <dbReference type="SAM" id="MobiDB-lite"/>
    </source>
</evidence>
<keyword evidence="3" id="KW-1185">Reference proteome</keyword>
<feature type="compositionally biased region" description="Acidic residues" evidence="1">
    <location>
        <begin position="150"/>
        <end position="162"/>
    </location>
</feature>
<reference evidence="2" key="1">
    <citation type="submission" date="2020-11" db="EMBL/GenBank/DDBJ databases">
        <title>Kefir isolates.</title>
        <authorList>
            <person name="Marcisauskas S."/>
            <person name="Kim Y."/>
            <person name="Blasche S."/>
        </authorList>
    </citation>
    <scope>NUCLEOTIDE SEQUENCE</scope>
    <source>
        <strain evidence="2">Olga-1</strain>
    </source>
</reference>
<organism evidence="2 3">
    <name type="scientific">Pichia californica</name>
    <dbReference type="NCBI Taxonomy" id="460514"/>
    <lineage>
        <taxon>Eukaryota</taxon>
        <taxon>Fungi</taxon>
        <taxon>Dikarya</taxon>
        <taxon>Ascomycota</taxon>
        <taxon>Saccharomycotina</taxon>
        <taxon>Pichiomycetes</taxon>
        <taxon>Pichiales</taxon>
        <taxon>Pichiaceae</taxon>
        <taxon>Pichia</taxon>
    </lineage>
</organism>
<dbReference type="EMBL" id="PUHW01000008">
    <property type="protein sequence ID" value="KAG0691104.1"/>
    <property type="molecule type" value="Genomic_DNA"/>
</dbReference>
<dbReference type="PANTHER" id="PTHR17985">
    <property type="entry name" value="SER/THR-RICH PROTEIN T10 IN DGCR REGION"/>
    <property type="match status" value="1"/>
</dbReference>
<dbReference type="AlphaFoldDB" id="A0A9P6WPV4"/>
<dbReference type="GO" id="GO:0007030">
    <property type="term" value="P:Golgi organization"/>
    <property type="evidence" value="ECO:0007669"/>
    <property type="project" value="TreeGrafter"/>
</dbReference>
<dbReference type="GO" id="GO:0005794">
    <property type="term" value="C:Golgi apparatus"/>
    <property type="evidence" value="ECO:0007669"/>
    <property type="project" value="TreeGrafter"/>
</dbReference>
<sequence>MPVDLAREEHGTWIGVGKNGRICTLVNYRESKNPCQMGGISRGAITKDFLESDLDPITWAEAIKVKSNNFNDIGGFSLLFGILNKEKCNDSMYIISNRVDGVLRPFEDLTQNEKYKILGLSNSSIFQPWPKVIRGKELVKKMLETRNDGDGDDGDDGDDGNEYDNVTTTSLLSRNNMIDEMMNIMSDQYKGIEYGDSMKDTIINIVPQTVFVPALHNDLLSELERKQGKYYGTRTQTVILLSKDGHLSYVERNISPESDSRIKGKEGESIQRFDLYLP</sequence>
<gene>
    <name evidence="2" type="ORF">C6P40_005023</name>
</gene>
<dbReference type="InterPro" id="IPR008551">
    <property type="entry name" value="TANGO2"/>
</dbReference>
<dbReference type="GO" id="GO:0009306">
    <property type="term" value="P:protein secretion"/>
    <property type="evidence" value="ECO:0007669"/>
    <property type="project" value="TreeGrafter"/>
</dbReference>
<dbReference type="Proteomes" id="UP000697127">
    <property type="component" value="Unassembled WGS sequence"/>
</dbReference>
<dbReference type="OrthoDB" id="191601at2759"/>
<feature type="region of interest" description="Disordered" evidence="1">
    <location>
        <begin position="145"/>
        <end position="165"/>
    </location>
</feature>
<evidence type="ECO:0000313" key="2">
    <source>
        <dbReference type="EMBL" id="KAG0691104.1"/>
    </source>
</evidence>
<protein>
    <submittedName>
        <fullName evidence="2">Uncharacterized protein</fullName>
    </submittedName>
</protein>
<name>A0A9P6WPV4_9ASCO</name>
<evidence type="ECO:0000313" key="3">
    <source>
        <dbReference type="Proteomes" id="UP000697127"/>
    </source>
</evidence>
<dbReference type="Pfam" id="PF05742">
    <property type="entry name" value="TANGO2"/>
    <property type="match status" value="1"/>
</dbReference>
<proteinExistence type="predicted"/>